<feature type="transmembrane region" description="Helical" evidence="1">
    <location>
        <begin position="45"/>
        <end position="67"/>
    </location>
</feature>
<feature type="transmembrane region" description="Helical" evidence="1">
    <location>
        <begin position="338"/>
        <end position="368"/>
    </location>
</feature>
<dbReference type="AlphaFoldDB" id="A0A6A6UMZ4"/>
<accession>A0A6A6UMZ4</accession>
<feature type="transmembrane region" description="Helical" evidence="1">
    <location>
        <begin position="442"/>
        <end position="463"/>
    </location>
</feature>
<dbReference type="Proteomes" id="UP000799302">
    <property type="component" value="Unassembled WGS sequence"/>
</dbReference>
<evidence type="ECO:0000313" key="3">
    <source>
        <dbReference type="Proteomes" id="UP000799302"/>
    </source>
</evidence>
<gene>
    <name evidence="2" type="ORF">BT63DRAFT_466641</name>
</gene>
<feature type="transmembrane region" description="Helical" evidence="1">
    <location>
        <begin position="297"/>
        <end position="318"/>
    </location>
</feature>
<keyword evidence="3" id="KW-1185">Reference proteome</keyword>
<name>A0A6A6UMZ4_9PEZI</name>
<keyword evidence="1" id="KW-0472">Membrane</keyword>
<reference evidence="2" key="1">
    <citation type="journal article" date="2020" name="Stud. Mycol.">
        <title>101 Dothideomycetes genomes: a test case for predicting lifestyles and emergence of pathogens.</title>
        <authorList>
            <person name="Haridas S."/>
            <person name="Albert R."/>
            <person name="Binder M."/>
            <person name="Bloem J."/>
            <person name="Labutti K."/>
            <person name="Salamov A."/>
            <person name="Andreopoulos B."/>
            <person name="Baker S."/>
            <person name="Barry K."/>
            <person name="Bills G."/>
            <person name="Bluhm B."/>
            <person name="Cannon C."/>
            <person name="Castanera R."/>
            <person name="Culley D."/>
            <person name="Daum C."/>
            <person name="Ezra D."/>
            <person name="Gonzalez J."/>
            <person name="Henrissat B."/>
            <person name="Kuo A."/>
            <person name="Liang C."/>
            <person name="Lipzen A."/>
            <person name="Lutzoni F."/>
            <person name="Magnuson J."/>
            <person name="Mondo S."/>
            <person name="Nolan M."/>
            <person name="Ohm R."/>
            <person name="Pangilinan J."/>
            <person name="Park H.-J."/>
            <person name="Ramirez L."/>
            <person name="Alfaro M."/>
            <person name="Sun H."/>
            <person name="Tritt A."/>
            <person name="Yoshinaga Y."/>
            <person name="Zwiers L.-H."/>
            <person name="Turgeon B."/>
            <person name="Goodwin S."/>
            <person name="Spatafora J."/>
            <person name="Crous P."/>
            <person name="Grigoriev I."/>
        </authorList>
    </citation>
    <scope>NUCLEOTIDE SEQUENCE</scope>
    <source>
        <strain evidence="2">CBS 115976</strain>
    </source>
</reference>
<keyword evidence="1" id="KW-0812">Transmembrane</keyword>
<protein>
    <submittedName>
        <fullName evidence="2">Uncharacterized protein</fullName>
    </submittedName>
</protein>
<keyword evidence="1" id="KW-1133">Transmembrane helix</keyword>
<feature type="transmembrane region" description="Helical" evidence="1">
    <location>
        <begin position="677"/>
        <end position="701"/>
    </location>
</feature>
<organism evidence="2 3">
    <name type="scientific">Microthyrium microscopicum</name>
    <dbReference type="NCBI Taxonomy" id="703497"/>
    <lineage>
        <taxon>Eukaryota</taxon>
        <taxon>Fungi</taxon>
        <taxon>Dikarya</taxon>
        <taxon>Ascomycota</taxon>
        <taxon>Pezizomycotina</taxon>
        <taxon>Dothideomycetes</taxon>
        <taxon>Dothideomycetes incertae sedis</taxon>
        <taxon>Microthyriales</taxon>
        <taxon>Microthyriaceae</taxon>
        <taxon>Microthyrium</taxon>
    </lineage>
</organism>
<feature type="transmembrane region" description="Helical" evidence="1">
    <location>
        <begin position="722"/>
        <end position="744"/>
    </location>
</feature>
<proteinExistence type="predicted"/>
<feature type="transmembrane region" description="Helical" evidence="1">
    <location>
        <begin position="784"/>
        <end position="801"/>
    </location>
</feature>
<evidence type="ECO:0000256" key="1">
    <source>
        <dbReference type="SAM" id="Phobius"/>
    </source>
</evidence>
<dbReference type="EMBL" id="MU004231">
    <property type="protein sequence ID" value="KAF2673066.1"/>
    <property type="molecule type" value="Genomic_DNA"/>
</dbReference>
<sequence>MDHTLRTPKIQRPFINYLPSFKFLKHIGIKRFFTLFLNGGVTRWILLRTTTWIIGIFVLVCTATYAFSAHRFDDRTAGDILPELDNNTLLDSKGGALFKPSGTSYLGPTQTLLQSADTIWLLEDDAWVKPLDQNNNPWGPLISMNKTGFLALLDDFIFWQLSEKEQELYKDNPLLSSSNYTLGIFEHYDRKLQLDNGETFLIVNGTTWLSRNGTTIVQKDENGLLLHQDIAWLLYQGEIWKSSDSVLRVRNQTSTLHNNQSGWFLYDGMSCMTKQQLFNWGTSSRRYFAWATGQNKYIMFTALGYVVYYMTISTYFLANLCGFGGHIKAYVDPRQSTYFNRFILLIISCTLLEAGFEFWLCLLLYFVLFARYVATTNNAQNHLGFNGSFCHQFGKPHAMEEAQHNAKIKSPLRNHFPSRALFRQIGFKRSILLLIKSCFPRWVLLHASAVSVGLVIIGVAGRYESVVRKADNYLKNFLPNYDNDTLLDFDGTNLYKPNGTLFLEPWKTFLQASDDVWLLNNGTWMTELDSAGNTYTPIRRMNETEVAIGACPGIATLYQPKARSNGDIFKLYEKKLPNNGTTLLMNKDKTWMTNNGTMMVDEDEIGILLHFGDIWLLYQGDLWKAATGTFLVQNRTNLLHYSSEGWKIYPGARARTKASLLWDMSLHRVYLWPGGQALLFTLLGYVIYLLALSAILAAGILGFGSFERAYFDTRRSFYFSRFITLIIVCCLWDVGIFAWVFYIVRMSTLYYTIYKIGPGRYVHIFDVIQEASPGTEITKSSPQVIWKLTVVFWYVLWQILVSNRPVEFKAND</sequence>
<evidence type="ECO:0000313" key="2">
    <source>
        <dbReference type="EMBL" id="KAF2673066.1"/>
    </source>
</evidence>